<keyword evidence="2" id="KW-1133">Transmembrane helix</keyword>
<feature type="transmembrane region" description="Helical" evidence="2">
    <location>
        <begin position="148"/>
        <end position="165"/>
    </location>
</feature>
<keyword evidence="4" id="KW-1185">Reference proteome</keyword>
<keyword evidence="2" id="KW-0812">Transmembrane</keyword>
<sequence length="180" mass="20159">MNRINVLKRRENRENRPLAASSPRPGPPYGRRVLADVNGRSPALNISSIPMSGEGRGRLQSEDVPSMDTFSEDTIDHQTQVPTGDISHFIRSLRDKKNKYKRMALEARKALQDLSNIVTDKLPVIDALELGVNKIHNTVEATKRRQNVVFIFLSLLGAIIYAMFLECKELTATTNGSPYV</sequence>
<name>A0ABN7SYX7_OIKDI</name>
<accession>A0ABN7SYX7</accession>
<organism evidence="3 4">
    <name type="scientific">Oikopleura dioica</name>
    <name type="common">Tunicate</name>
    <dbReference type="NCBI Taxonomy" id="34765"/>
    <lineage>
        <taxon>Eukaryota</taxon>
        <taxon>Metazoa</taxon>
        <taxon>Chordata</taxon>
        <taxon>Tunicata</taxon>
        <taxon>Appendicularia</taxon>
        <taxon>Copelata</taxon>
        <taxon>Oikopleuridae</taxon>
        <taxon>Oikopleura</taxon>
    </lineage>
</organism>
<gene>
    <name evidence="3" type="ORF">OKIOD_LOCUS10799</name>
</gene>
<evidence type="ECO:0000313" key="4">
    <source>
        <dbReference type="Proteomes" id="UP001158576"/>
    </source>
</evidence>
<dbReference type="EMBL" id="OU015566">
    <property type="protein sequence ID" value="CAG5105331.1"/>
    <property type="molecule type" value="Genomic_DNA"/>
</dbReference>
<reference evidence="3 4" key="1">
    <citation type="submission" date="2021-04" db="EMBL/GenBank/DDBJ databases">
        <authorList>
            <person name="Bliznina A."/>
        </authorList>
    </citation>
    <scope>NUCLEOTIDE SEQUENCE [LARGE SCALE GENOMIC DNA]</scope>
</reference>
<evidence type="ECO:0000313" key="3">
    <source>
        <dbReference type="EMBL" id="CAG5105331.1"/>
    </source>
</evidence>
<evidence type="ECO:0000256" key="1">
    <source>
        <dbReference type="SAM" id="MobiDB-lite"/>
    </source>
</evidence>
<evidence type="ECO:0000256" key="2">
    <source>
        <dbReference type="SAM" id="Phobius"/>
    </source>
</evidence>
<proteinExistence type="predicted"/>
<dbReference type="Proteomes" id="UP001158576">
    <property type="component" value="Chromosome 1"/>
</dbReference>
<keyword evidence="2" id="KW-0472">Membrane</keyword>
<protein>
    <submittedName>
        <fullName evidence="3">Oidioi.mRNA.OKI2018_I69.chr1.g2034.t1.cds</fullName>
    </submittedName>
</protein>
<feature type="region of interest" description="Disordered" evidence="1">
    <location>
        <begin position="1"/>
        <end position="30"/>
    </location>
</feature>